<dbReference type="PRINTS" id="PR00502">
    <property type="entry name" value="NUDIXFAMILY"/>
</dbReference>
<comment type="caution">
    <text evidence="5">The sequence shown here is derived from an EMBL/GenBank/DDBJ whole genome shotgun (WGS) entry which is preliminary data.</text>
</comment>
<sequence length="177" mass="20286">MKWKRLTRKIKYKNPWIAVQEDGIIFPSGKKGIYGTVVMADTVAVLAMKKNQIFLVKQFRYTVHKNSWELPSGHIERGETPLAAAKRELQEEAGLKAKKWKSLGFVHPALGILNTKRYIFIAEDLSKVATAHEETEGKMTIYSVSLQKVKKMIYRNVLFDDYTIAALYKSNILKPKI</sequence>
<dbReference type="PANTHER" id="PTHR11839:SF18">
    <property type="entry name" value="NUDIX HYDROLASE DOMAIN-CONTAINING PROTEIN"/>
    <property type="match status" value="1"/>
</dbReference>
<dbReference type="Pfam" id="PF00293">
    <property type="entry name" value="NUDIX"/>
    <property type="match status" value="1"/>
</dbReference>
<evidence type="ECO:0000259" key="4">
    <source>
        <dbReference type="PROSITE" id="PS51462"/>
    </source>
</evidence>
<dbReference type="EMBL" id="MHKK01000032">
    <property type="protein sequence ID" value="OGY89494.1"/>
    <property type="molecule type" value="Genomic_DNA"/>
</dbReference>
<dbReference type="AlphaFoldDB" id="A0A1G2BJY5"/>
<dbReference type="Gene3D" id="3.90.79.10">
    <property type="entry name" value="Nucleoside Triphosphate Pyrophosphohydrolase"/>
    <property type="match status" value="1"/>
</dbReference>
<keyword evidence="2 3" id="KW-0378">Hydrolase</keyword>
<dbReference type="GO" id="GO:0016462">
    <property type="term" value="F:pyrophosphatase activity"/>
    <property type="evidence" value="ECO:0007669"/>
    <property type="project" value="UniProtKB-ARBA"/>
</dbReference>
<dbReference type="InterPro" id="IPR000086">
    <property type="entry name" value="NUDIX_hydrolase_dom"/>
</dbReference>
<dbReference type="InterPro" id="IPR015797">
    <property type="entry name" value="NUDIX_hydrolase-like_dom_sf"/>
</dbReference>
<accession>A0A1G2BJY5</accession>
<evidence type="ECO:0000256" key="1">
    <source>
        <dbReference type="ARBA" id="ARBA00001946"/>
    </source>
</evidence>
<dbReference type="PROSITE" id="PS00893">
    <property type="entry name" value="NUDIX_BOX"/>
    <property type="match status" value="1"/>
</dbReference>
<comment type="cofactor">
    <cofactor evidence="1">
        <name>Mg(2+)</name>
        <dbReference type="ChEBI" id="CHEBI:18420"/>
    </cofactor>
</comment>
<reference evidence="5 6" key="1">
    <citation type="journal article" date="2016" name="Nat. Commun.">
        <title>Thousands of microbial genomes shed light on interconnected biogeochemical processes in an aquifer system.</title>
        <authorList>
            <person name="Anantharaman K."/>
            <person name="Brown C.T."/>
            <person name="Hug L.A."/>
            <person name="Sharon I."/>
            <person name="Castelle C.J."/>
            <person name="Probst A.J."/>
            <person name="Thomas B.C."/>
            <person name="Singh A."/>
            <person name="Wilkins M.J."/>
            <person name="Karaoz U."/>
            <person name="Brodie E.L."/>
            <person name="Williams K.H."/>
            <person name="Hubbard S.S."/>
            <person name="Banfield J.F."/>
        </authorList>
    </citation>
    <scope>NUCLEOTIDE SEQUENCE [LARGE SCALE GENOMIC DNA]</scope>
</reference>
<dbReference type="PROSITE" id="PS51462">
    <property type="entry name" value="NUDIX"/>
    <property type="match status" value="1"/>
</dbReference>
<evidence type="ECO:0000313" key="5">
    <source>
        <dbReference type="EMBL" id="OGY89494.1"/>
    </source>
</evidence>
<evidence type="ECO:0000313" key="6">
    <source>
        <dbReference type="Proteomes" id="UP000177817"/>
    </source>
</evidence>
<dbReference type="InterPro" id="IPR020476">
    <property type="entry name" value="Nudix_hydrolase"/>
</dbReference>
<dbReference type="CDD" id="cd03424">
    <property type="entry name" value="NUDIX_ADPRase_Nudt5_UGPPase_Nudt14"/>
    <property type="match status" value="1"/>
</dbReference>
<dbReference type="PANTHER" id="PTHR11839">
    <property type="entry name" value="UDP/ADP-SUGAR PYROPHOSPHATASE"/>
    <property type="match status" value="1"/>
</dbReference>
<evidence type="ECO:0000256" key="3">
    <source>
        <dbReference type="RuleBase" id="RU003476"/>
    </source>
</evidence>
<gene>
    <name evidence="5" type="ORF">A2677_02895</name>
</gene>
<comment type="similarity">
    <text evidence="3">Belongs to the Nudix hydrolase family.</text>
</comment>
<dbReference type="Proteomes" id="UP000177817">
    <property type="component" value="Unassembled WGS sequence"/>
</dbReference>
<feature type="domain" description="Nudix hydrolase" evidence="4">
    <location>
        <begin position="38"/>
        <end position="173"/>
    </location>
</feature>
<dbReference type="GO" id="GO:0005829">
    <property type="term" value="C:cytosol"/>
    <property type="evidence" value="ECO:0007669"/>
    <property type="project" value="TreeGrafter"/>
</dbReference>
<dbReference type="InterPro" id="IPR020084">
    <property type="entry name" value="NUDIX_hydrolase_CS"/>
</dbReference>
<organism evidence="5 6">
    <name type="scientific">Candidatus Komeilibacteria bacterium RIFCSPHIGHO2_01_FULL_52_14</name>
    <dbReference type="NCBI Taxonomy" id="1798549"/>
    <lineage>
        <taxon>Bacteria</taxon>
        <taxon>Candidatus Komeiliibacteriota</taxon>
    </lineage>
</organism>
<proteinExistence type="inferred from homology"/>
<dbReference type="GO" id="GO:0019693">
    <property type="term" value="P:ribose phosphate metabolic process"/>
    <property type="evidence" value="ECO:0007669"/>
    <property type="project" value="TreeGrafter"/>
</dbReference>
<evidence type="ECO:0000256" key="2">
    <source>
        <dbReference type="ARBA" id="ARBA00022801"/>
    </source>
</evidence>
<name>A0A1G2BJY5_9BACT</name>
<dbReference type="GO" id="GO:0006753">
    <property type="term" value="P:nucleoside phosphate metabolic process"/>
    <property type="evidence" value="ECO:0007669"/>
    <property type="project" value="TreeGrafter"/>
</dbReference>
<protein>
    <recommendedName>
        <fullName evidence="4">Nudix hydrolase domain-containing protein</fullName>
    </recommendedName>
</protein>
<dbReference type="SUPFAM" id="SSF55811">
    <property type="entry name" value="Nudix"/>
    <property type="match status" value="1"/>
</dbReference>